<comment type="caution">
    <text evidence="3">Lacks conserved residue(s) required for the propagation of feature annotation.</text>
</comment>
<gene>
    <name evidence="6" type="ORF">DC041_0008610</name>
</gene>
<dbReference type="Gene3D" id="3.40.630.10">
    <property type="entry name" value="Zn peptidases"/>
    <property type="match status" value="3"/>
</dbReference>
<evidence type="ECO:0000256" key="1">
    <source>
        <dbReference type="ARBA" id="ARBA00001947"/>
    </source>
</evidence>
<dbReference type="AlphaFoldDB" id="A0A430Q8F8"/>
<evidence type="ECO:0000313" key="6">
    <source>
        <dbReference type="EMBL" id="RTG83979.1"/>
    </source>
</evidence>
<dbReference type="EMBL" id="QMKO01002301">
    <property type="protein sequence ID" value="RTG83979.1"/>
    <property type="molecule type" value="Genomic_DNA"/>
</dbReference>
<dbReference type="SUPFAM" id="SSF53187">
    <property type="entry name" value="Zn-dependent exopeptidases"/>
    <property type="match status" value="3"/>
</dbReference>
<dbReference type="Proteomes" id="UP000290809">
    <property type="component" value="Unassembled WGS sequence"/>
</dbReference>
<comment type="cofactor">
    <cofactor evidence="1">
        <name>Zn(2+)</name>
        <dbReference type="ChEBI" id="CHEBI:29105"/>
    </cofactor>
</comment>
<reference evidence="6 7" key="1">
    <citation type="journal article" date="2019" name="PLoS Pathog.">
        <title>Genome sequence of the bovine parasite Schistosoma bovis Tanzania.</title>
        <authorList>
            <person name="Oey H."/>
            <person name="Zakrzewski M."/>
            <person name="Gobert G."/>
            <person name="Gravermann K."/>
            <person name="Stoye J."/>
            <person name="Jones M."/>
            <person name="Mcmanus D."/>
            <person name="Krause L."/>
        </authorList>
    </citation>
    <scope>NUCLEOTIDE SEQUENCE [LARGE SCALE GENOMIC DNA]</scope>
    <source>
        <strain evidence="6 7">TAN1997</strain>
    </source>
</reference>
<accession>A0A430Q8F8</accession>
<comment type="similarity">
    <text evidence="2 3">Belongs to the peptidase M14 family.</text>
</comment>
<dbReference type="PANTHER" id="PTHR12756:SF45">
    <property type="entry name" value="CYTOSOLIC CARBOXYPEPTIDASE NNA1"/>
    <property type="match status" value="1"/>
</dbReference>
<feature type="domain" description="Peptidase M14" evidence="5">
    <location>
        <begin position="79"/>
        <end position="455"/>
    </location>
</feature>
<dbReference type="STRING" id="6184.A0A430Q8F8"/>
<comment type="caution">
    <text evidence="6">The sequence shown here is derived from an EMBL/GenBank/DDBJ whole genome shotgun (WGS) entry which is preliminary data.</text>
</comment>
<feature type="compositionally biased region" description="Polar residues" evidence="4">
    <location>
        <begin position="134"/>
        <end position="157"/>
    </location>
</feature>
<dbReference type="GO" id="GO:0008270">
    <property type="term" value="F:zinc ion binding"/>
    <property type="evidence" value="ECO:0007669"/>
    <property type="project" value="InterPro"/>
</dbReference>
<proteinExistence type="inferred from homology"/>
<dbReference type="PROSITE" id="PS52035">
    <property type="entry name" value="PEPTIDASE_M14"/>
    <property type="match status" value="1"/>
</dbReference>
<evidence type="ECO:0000313" key="7">
    <source>
        <dbReference type="Proteomes" id="UP000290809"/>
    </source>
</evidence>
<evidence type="ECO:0000256" key="3">
    <source>
        <dbReference type="PROSITE-ProRule" id="PRU01379"/>
    </source>
</evidence>
<organism evidence="6 7">
    <name type="scientific">Schistosoma bovis</name>
    <name type="common">Blood fluke</name>
    <dbReference type="NCBI Taxonomy" id="6184"/>
    <lineage>
        <taxon>Eukaryota</taxon>
        <taxon>Metazoa</taxon>
        <taxon>Spiralia</taxon>
        <taxon>Lophotrochozoa</taxon>
        <taxon>Platyhelminthes</taxon>
        <taxon>Trematoda</taxon>
        <taxon>Digenea</taxon>
        <taxon>Strigeidida</taxon>
        <taxon>Schistosomatoidea</taxon>
        <taxon>Schistosomatidae</taxon>
        <taxon>Schistosoma</taxon>
    </lineage>
</organism>
<dbReference type="PANTHER" id="PTHR12756">
    <property type="entry name" value="CYTOSOLIC CARBOXYPEPTIDASE"/>
    <property type="match status" value="1"/>
</dbReference>
<protein>
    <recommendedName>
        <fullName evidence="5">Peptidase M14 domain-containing protein</fullName>
    </recommendedName>
</protein>
<dbReference type="GO" id="GO:0004181">
    <property type="term" value="F:metallocarboxypeptidase activity"/>
    <property type="evidence" value="ECO:0007669"/>
    <property type="project" value="InterPro"/>
</dbReference>
<evidence type="ECO:0000256" key="2">
    <source>
        <dbReference type="ARBA" id="ARBA00005988"/>
    </source>
</evidence>
<feature type="region of interest" description="Disordered" evidence="4">
    <location>
        <begin position="123"/>
        <end position="158"/>
    </location>
</feature>
<evidence type="ECO:0000256" key="4">
    <source>
        <dbReference type="SAM" id="MobiDB-lite"/>
    </source>
</evidence>
<dbReference type="InterPro" id="IPR000834">
    <property type="entry name" value="Peptidase_M14"/>
</dbReference>
<dbReference type="GO" id="GO:0006508">
    <property type="term" value="P:proteolysis"/>
    <property type="evidence" value="ECO:0007669"/>
    <property type="project" value="InterPro"/>
</dbReference>
<keyword evidence="7" id="KW-1185">Reference proteome</keyword>
<dbReference type="InterPro" id="IPR050821">
    <property type="entry name" value="Cytosolic_carboxypeptidase"/>
</dbReference>
<dbReference type="Pfam" id="PF00246">
    <property type="entry name" value="Peptidase_M14"/>
    <property type="match status" value="2"/>
</dbReference>
<evidence type="ECO:0000259" key="5">
    <source>
        <dbReference type="PROSITE" id="PS52035"/>
    </source>
</evidence>
<name>A0A430Q8F8_SCHBO</name>
<sequence length="455" mass="53236">MRPLMYSEKMAKLTGIGWRRVGSDINYYQTRYMESTDNKLQFKNKPQKDDTSKLHQTYSLTWKFEFPYPNDIVYFAACYPYTYTQLQEYLNKITLNSSIKRICQQTTLCYTLASNPVPLLTITEPDDYDERNSSDNNNVDQLPNKSRSDFQAQPTDNNHNKQLEKKRCVVITARVHPGETQGSWMMKGLLDFLISTDPDAKVLRSNFVFKLIPMLNPDGVIVGNYRCSLSGCDLNRKYTSSLKRFFPTIWHTKQMIIKSSVLRSNFVFKLIPMLNPDGVIVGNYRCSLSGCDLNRKYTSSLKRFFPTIWHTKQMIINVMKQYEVVVYCDLHGHSRKQQMFIYGCKSQTPEKQYYSRIFPAMLSKNIPELCLANNSSLSYVNIGEFIFIHMYYSVMKQYEVVVYCDLHGHSRKQQMFIYGCKSQTPEKQYYSRIFPAMLSKNIPELVSYICCVFFK</sequence>